<dbReference type="EMBL" id="JACHIG010000007">
    <property type="protein sequence ID" value="MBB5033744.1"/>
    <property type="molecule type" value="Genomic_DNA"/>
</dbReference>
<evidence type="ECO:0008006" key="4">
    <source>
        <dbReference type="Google" id="ProtNLM"/>
    </source>
</evidence>
<dbReference type="AlphaFoldDB" id="A0A7W7YCU8"/>
<keyword evidence="1" id="KW-0732">Signal</keyword>
<feature type="chain" id="PRO_5031066779" description="Neutral/alkaline non-lysosomal ceramidase N-terminal domain-containing protein" evidence="1">
    <location>
        <begin position="20"/>
        <end position="483"/>
    </location>
</feature>
<accession>A0A7W7YCU8</accession>
<evidence type="ECO:0000313" key="3">
    <source>
        <dbReference type="Proteomes" id="UP000590740"/>
    </source>
</evidence>
<feature type="signal peptide" evidence="1">
    <location>
        <begin position="1"/>
        <end position="19"/>
    </location>
</feature>
<dbReference type="RefSeq" id="WP_221306193.1">
    <property type="nucleotide sequence ID" value="NZ_JACHIG010000007.1"/>
</dbReference>
<gene>
    <name evidence="2" type="ORF">HNQ65_003334</name>
</gene>
<comment type="caution">
    <text evidence="2">The sequence shown here is derived from an EMBL/GenBank/DDBJ whole genome shotgun (WGS) entry which is preliminary data.</text>
</comment>
<evidence type="ECO:0000256" key="1">
    <source>
        <dbReference type="SAM" id="SignalP"/>
    </source>
</evidence>
<sequence length="483" mass="53762">MRLFLFSLCIASLAASTSASDLHVGATTVDITPDRPVALDGQMHVRISEKPETHIFATALGLESREGDRVLDQAIMVSCDIVAIREGLIELVREKARDRLPGFDLNKLVLNATHTHTAPVTMKGDRYSLLGKKVMLPMEYTDFLVERIVAAAAQSWEQRKPAKAGWGQGQAVIAQNRRATYADGTAKMYGPTNVPEFRGIEGYEDHNLEVLFFWDLNNTLIATAVNVPCPSQEVEGLKVIHADFWDPVRRQLRERHGKDLHILAWTGAGGDQVPRPMYGKAADERMRRLRGLTRLEEVARRVVRGWEEAYEGAKLEPVTGAVLQHQTKKIDLPWRKVTEKELADAQKAVEQYKDDPKEQWKYLWNQGVVDRYETEKSGKAGVFQMELHALRLGDVAIATNEFELFTDYGVQMKARSPAVQTFLIQLTGSGGYLPTPRAVAGGSYSAIIQSSRVGPEGGQALVDETVKAFNDLWPAPDAKETSK</sequence>
<evidence type="ECO:0000313" key="2">
    <source>
        <dbReference type="EMBL" id="MBB5033744.1"/>
    </source>
</evidence>
<proteinExistence type="predicted"/>
<dbReference type="Proteomes" id="UP000590740">
    <property type="component" value="Unassembled WGS sequence"/>
</dbReference>
<organism evidence="2 3">
    <name type="scientific">Prosthecobacter vanneervenii</name>
    <dbReference type="NCBI Taxonomy" id="48466"/>
    <lineage>
        <taxon>Bacteria</taxon>
        <taxon>Pseudomonadati</taxon>
        <taxon>Verrucomicrobiota</taxon>
        <taxon>Verrucomicrobiia</taxon>
        <taxon>Verrucomicrobiales</taxon>
        <taxon>Verrucomicrobiaceae</taxon>
        <taxon>Prosthecobacter</taxon>
    </lineage>
</organism>
<protein>
    <recommendedName>
        <fullName evidence="4">Neutral/alkaline non-lysosomal ceramidase N-terminal domain-containing protein</fullName>
    </recommendedName>
</protein>
<keyword evidence="3" id="KW-1185">Reference proteome</keyword>
<name>A0A7W7YCU8_9BACT</name>
<reference evidence="2 3" key="1">
    <citation type="submission" date="2020-08" db="EMBL/GenBank/DDBJ databases">
        <title>Genomic Encyclopedia of Type Strains, Phase IV (KMG-IV): sequencing the most valuable type-strain genomes for metagenomic binning, comparative biology and taxonomic classification.</title>
        <authorList>
            <person name="Goeker M."/>
        </authorList>
    </citation>
    <scope>NUCLEOTIDE SEQUENCE [LARGE SCALE GENOMIC DNA]</scope>
    <source>
        <strain evidence="2 3">DSM 12252</strain>
    </source>
</reference>